<feature type="compositionally biased region" description="Acidic residues" evidence="1">
    <location>
        <begin position="45"/>
        <end position="61"/>
    </location>
</feature>
<feature type="compositionally biased region" description="Acidic residues" evidence="1">
    <location>
        <begin position="188"/>
        <end position="199"/>
    </location>
</feature>
<organism evidence="2 3">
    <name type="scientific">Parathielavia appendiculata</name>
    <dbReference type="NCBI Taxonomy" id="2587402"/>
    <lineage>
        <taxon>Eukaryota</taxon>
        <taxon>Fungi</taxon>
        <taxon>Dikarya</taxon>
        <taxon>Ascomycota</taxon>
        <taxon>Pezizomycotina</taxon>
        <taxon>Sordariomycetes</taxon>
        <taxon>Sordariomycetidae</taxon>
        <taxon>Sordariales</taxon>
        <taxon>Chaetomiaceae</taxon>
        <taxon>Parathielavia</taxon>
    </lineage>
</organism>
<keyword evidence="3" id="KW-1185">Reference proteome</keyword>
<protein>
    <submittedName>
        <fullName evidence="2">Uncharacterized protein</fullName>
    </submittedName>
</protein>
<evidence type="ECO:0000313" key="3">
    <source>
        <dbReference type="Proteomes" id="UP001302602"/>
    </source>
</evidence>
<reference evidence="2" key="1">
    <citation type="journal article" date="2023" name="Mol. Phylogenet. Evol.">
        <title>Genome-scale phylogeny and comparative genomics of the fungal order Sordariales.</title>
        <authorList>
            <person name="Hensen N."/>
            <person name="Bonometti L."/>
            <person name="Westerberg I."/>
            <person name="Brannstrom I.O."/>
            <person name="Guillou S."/>
            <person name="Cros-Aarteil S."/>
            <person name="Calhoun S."/>
            <person name="Haridas S."/>
            <person name="Kuo A."/>
            <person name="Mondo S."/>
            <person name="Pangilinan J."/>
            <person name="Riley R."/>
            <person name="LaButti K."/>
            <person name="Andreopoulos B."/>
            <person name="Lipzen A."/>
            <person name="Chen C."/>
            <person name="Yan M."/>
            <person name="Daum C."/>
            <person name="Ng V."/>
            <person name="Clum A."/>
            <person name="Steindorff A."/>
            <person name="Ohm R.A."/>
            <person name="Martin F."/>
            <person name="Silar P."/>
            <person name="Natvig D.O."/>
            <person name="Lalanne C."/>
            <person name="Gautier V."/>
            <person name="Ament-Velasquez S.L."/>
            <person name="Kruys A."/>
            <person name="Hutchinson M.I."/>
            <person name="Powell A.J."/>
            <person name="Barry K."/>
            <person name="Miller A.N."/>
            <person name="Grigoriev I.V."/>
            <person name="Debuchy R."/>
            <person name="Gladieux P."/>
            <person name="Hiltunen Thoren M."/>
            <person name="Johannesson H."/>
        </authorList>
    </citation>
    <scope>NUCLEOTIDE SEQUENCE</scope>
    <source>
        <strain evidence="2">CBS 731.68</strain>
    </source>
</reference>
<gene>
    <name evidence="2" type="ORF">N657DRAFT_671560</name>
</gene>
<feature type="region of interest" description="Disordered" evidence="1">
    <location>
        <begin position="717"/>
        <end position="883"/>
    </location>
</feature>
<feature type="compositionally biased region" description="Basic and acidic residues" evidence="1">
    <location>
        <begin position="269"/>
        <end position="291"/>
    </location>
</feature>
<dbReference type="Pfam" id="PF08208">
    <property type="entry name" value="RNA_polI_A34"/>
    <property type="match status" value="1"/>
</dbReference>
<feature type="compositionally biased region" description="Acidic residues" evidence="1">
    <location>
        <begin position="254"/>
        <end position="268"/>
    </location>
</feature>
<feature type="compositionally biased region" description="Low complexity" evidence="1">
    <location>
        <begin position="200"/>
        <end position="219"/>
    </location>
</feature>
<feature type="compositionally biased region" description="Basic residues" evidence="1">
    <location>
        <begin position="853"/>
        <end position="867"/>
    </location>
</feature>
<evidence type="ECO:0000256" key="1">
    <source>
        <dbReference type="SAM" id="MobiDB-lite"/>
    </source>
</evidence>
<dbReference type="EMBL" id="MU853227">
    <property type="protein sequence ID" value="KAK4124651.1"/>
    <property type="molecule type" value="Genomic_DNA"/>
</dbReference>
<sequence>MAGPRAPIGTLSQHAAAAAGLVRNMVPKMFTSSDPKRAGKTNDPVESDSDSESDTDSDTSETDVVVNEETKSWADKIKAKKAASTPVKAEPAPATSPKTNTASAAVKLEVKKPESSESSASESESESDSGSEDEDAKMDVDLRSDVKKAVKEEVSESEAESESSDEEMADPQPVKKKASPASASEADSASEDESSDDESVSGSSGAKVTTTSATATKEASASDDESASESESEGESAGEVQPSAKSKSTAQSESDSENESASDSEDEPEPSRKPMEKASAHTPKPVKEVANAKKPAPVNPLKPSVPVNGAAKSKELSREFVSKSDGSSAAESSGSESEDESAARSLAVEKQKGKAPSRPPAREVVSQGFTLRKAGDDVDAAAVAQVFKKAKAEGKQIWYFTTPKSVPIEVIQKHAIPLEKIHSGRSIFAHEGAEYTGQFEESINHAIKVLIPGKDGSTYETMNQSVDRVLHITRVTLRGDEGENEPAPDLTSSALVSAPRPQPKGLKARYLPFGVTNGDTGNSGADVPGSDEDVEMAPAPPLLNGSAVDAKSDSPKKAAKKRKLADVEKGTPSHEEPASTPAKKPKKARIDSKAIEPSPTEAITQTPIAASLPKVIKQTPIAPPPVPPSSAKSAVPSEPAQSSPAKKSKGKDKPKKKDSASTEKSSDLKKPSRAGSSTQSAINAGISALNIKSEHQSPSPQSAIRAGIGAVNIKSEYQSMSEKRKAVEAARVSRASTPSTPSKPPSIPTKSKIAPFTPVPIPGATTPRRVIPDRPWPVQTPNNKAAQRSGTPSVTSQPHKGIFNTPDNKAALRGGTPPVASQPLKGILKAPERGQFSGGKAESSHPSGGRSKSEKRKQERKRQKLRKAQISWTPDTKRGHGSH</sequence>
<dbReference type="PANTHER" id="PTHR28155">
    <property type="entry name" value="ACR243WP"/>
    <property type="match status" value="1"/>
</dbReference>
<dbReference type="Gene3D" id="6.20.250.70">
    <property type="match status" value="1"/>
</dbReference>
<feature type="compositionally biased region" description="Basic and acidic residues" evidence="1">
    <location>
        <begin position="655"/>
        <end position="670"/>
    </location>
</feature>
<feature type="compositionally biased region" description="Acidic residues" evidence="1">
    <location>
        <begin position="155"/>
        <end position="169"/>
    </location>
</feature>
<proteinExistence type="predicted"/>
<feature type="compositionally biased region" description="Polar residues" evidence="1">
    <location>
        <begin position="779"/>
        <end position="798"/>
    </location>
</feature>
<feature type="compositionally biased region" description="Basic and acidic residues" evidence="1">
    <location>
        <begin position="564"/>
        <end position="577"/>
    </location>
</feature>
<feature type="compositionally biased region" description="Basic and acidic residues" evidence="1">
    <location>
        <begin position="68"/>
        <end position="77"/>
    </location>
</feature>
<feature type="compositionally biased region" description="Acidic residues" evidence="1">
    <location>
        <begin position="123"/>
        <end position="136"/>
    </location>
</feature>
<dbReference type="AlphaFoldDB" id="A0AAN6U3Y2"/>
<accession>A0AAN6U3Y2</accession>
<name>A0AAN6U3Y2_9PEZI</name>
<dbReference type="InterPro" id="IPR053263">
    <property type="entry name" value="Euk_RPA34_RNAP_subunit"/>
</dbReference>
<dbReference type="GO" id="GO:0006360">
    <property type="term" value="P:transcription by RNA polymerase I"/>
    <property type="evidence" value="ECO:0007669"/>
    <property type="project" value="InterPro"/>
</dbReference>
<feature type="compositionally biased region" description="Acidic residues" evidence="1">
    <location>
        <begin position="221"/>
        <end position="236"/>
    </location>
</feature>
<feature type="compositionally biased region" description="Low complexity" evidence="1">
    <location>
        <begin position="629"/>
        <end position="645"/>
    </location>
</feature>
<comment type="caution">
    <text evidence="2">The sequence shown here is derived from an EMBL/GenBank/DDBJ whole genome shotgun (WGS) entry which is preliminary data.</text>
</comment>
<feature type="compositionally biased region" description="Low complexity" evidence="1">
    <location>
        <begin position="324"/>
        <end position="335"/>
    </location>
</feature>
<feature type="region of interest" description="Disordered" evidence="1">
    <location>
        <begin position="29"/>
        <end position="364"/>
    </location>
</feature>
<dbReference type="GeneID" id="87832368"/>
<evidence type="ECO:0000313" key="2">
    <source>
        <dbReference type="EMBL" id="KAK4124651.1"/>
    </source>
</evidence>
<dbReference type="Proteomes" id="UP001302602">
    <property type="component" value="Unassembled WGS sequence"/>
</dbReference>
<dbReference type="PANTHER" id="PTHR28155:SF1">
    <property type="entry name" value="DNA-DIRECTED RNA POLYMERASE I SUBUNIT RPA34.5-DOMAIN-CONTAINING PROTEIN"/>
    <property type="match status" value="1"/>
</dbReference>
<reference evidence="2" key="2">
    <citation type="submission" date="2023-05" db="EMBL/GenBank/DDBJ databases">
        <authorList>
            <consortium name="Lawrence Berkeley National Laboratory"/>
            <person name="Steindorff A."/>
            <person name="Hensen N."/>
            <person name="Bonometti L."/>
            <person name="Westerberg I."/>
            <person name="Brannstrom I.O."/>
            <person name="Guillou S."/>
            <person name="Cros-Aarteil S."/>
            <person name="Calhoun S."/>
            <person name="Haridas S."/>
            <person name="Kuo A."/>
            <person name="Mondo S."/>
            <person name="Pangilinan J."/>
            <person name="Riley R."/>
            <person name="Labutti K."/>
            <person name="Andreopoulos B."/>
            <person name="Lipzen A."/>
            <person name="Chen C."/>
            <person name="Yanf M."/>
            <person name="Daum C."/>
            <person name="Ng V."/>
            <person name="Clum A."/>
            <person name="Ohm R."/>
            <person name="Martin F."/>
            <person name="Silar P."/>
            <person name="Natvig D."/>
            <person name="Lalanne C."/>
            <person name="Gautier V."/>
            <person name="Ament-Velasquez S.L."/>
            <person name="Kruys A."/>
            <person name="Hutchinson M.I."/>
            <person name="Powell A.J."/>
            <person name="Barry K."/>
            <person name="Miller A.N."/>
            <person name="Grigoriev I.V."/>
            <person name="Debuchy R."/>
            <person name="Gladieux P."/>
            <person name="Thoren M.H."/>
            <person name="Johannesson H."/>
        </authorList>
    </citation>
    <scope>NUCLEOTIDE SEQUENCE</scope>
    <source>
        <strain evidence="2">CBS 731.68</strain>
    </source>
</reference>
<feature type="compositionally biased region" description="Basic and acidic residues" evidence="1">
    <location>
        <begin position="137"/>
        <end position="154"/>
    </location>
</feature>
<feature type="compositionally biased region" description="Basic and acidic residues" evidence="1">
    <location>
        <begin position="312"/>
        <end position="322"/>
    </location>
</feature>
<feature type="region of interest" description="Disordered" evidence="1">
    <location>
        <begin position="478"/>
        <end position="681"/>
    </location>
</feature>
<dbReference type="InterPro" id="IPR013240">
    <property type="entry name" value="DNA-dir_RNA_pol1_su_RPA34"/>
</dbReference>
<dbReference type="RefSeq" id="XP_062648422.1">
    <property type="nucleotide sequence ID" value="XM_062795600.1"/>
</dbReference>